<accession>A0ACC0W581</accession>
<gene>
    <name evidence="1" type="ORF">PsorP6_004982</name>
</gene>
<reference evidence="1 2" key="1">
    <citation type="journal article" date="2022" name="bioRxiv">
        <title>The genome of the oomycete Peronosclerospora sorghi, a cosmopolitan pathogen of maize and sorghum, is inflated with dispersed pseudogenes.</title>
        <authorList>
            <person name="Fletcher K."/>
            <person name="Martin F."/>
            <person name="Isakeit T."/>
            <person name="Cavanaugh K."/>
            <person name="Magill C."/>
            <person name="Michelmore R."/>
        </authorList>
    </citation>
    <scope>NUCLEOTIDE SEQUENCE [LARGE SCALE GENOMIC DNA]</scope>
    <source>
        <strain evidence="1">P6</strain>
    </source>
</reference>
<dbReference type="Proteomes" id="UP001163321">
    <property type="component" value="Chromosome 4"/>
</dbReference>
<dbReference type="EMBL" id="CM047583">
    <property type="protein sequence ID" value="KAI9913785.1"/>
    <property type="molecule type" value="Genomic_DNA"/>
</dbReference>
<protein>
    <submittedName>
        <fullName evidence="1">Uncharacterized protein</fullName>
    </submittedName>
</protein>
<comment type="caution">
    <text evidence="1">The sequence shown here is derived from an EMBL/GenBank/DDBJ whole genome shotgun (WGS) entry which is preliminary data.</text>
</comment>
<sequence>MLMRARSSALVWDHSETCRLNMNRKPVKKQFTLIAEPVSLSTYPSRKQMMGSNELQDEWEWPQTAQPREKSRVIYV</sequence>
<keyword evidence="2" id="KW-1185">Reference proteome</keyword>
<proteinExistence type="predicted"/>
<evidence type="ECO:0000313" key="2">
    <source>
        <dbReference type="Proteomes" id="UP001163321"/>
    </source>
</evidence>
<name>A0ACC0W581_9STRA</name>
<organism evidence="1 2">
    <name type="scientific">Peronosclerospora sorghi</name>
    <dbReference type="NCBI Taxonomy" id="230839"/>
    <lineage>
        <taxon>Eukaryota</taxon>
        <taxon>Sar</taxon>
        <taxon>Stramenopiles</taxon>
        <taxon>Oomycota</taxon>
        <taxon>Peronosporomycetes</taxon>
        <taxon>Peronosporales</taxon>
        <taxon>Peronosporaceae</taxon>
        <taxon>Peronosclerospora</taxon>
    </lineage>
</organism>
<evidence type="ECO:0000313" key="1">
    <source>
        <dbReference type="EMBL" id="KAI9913785.1"/>
    </source>
</evidence>